<sequence length="146" mass="16466">MLKRLVGELPNDKRIAGVHSIPVLEDGSIVLVWDRNEKTLTTVGGRLEPGESLEDALDRETVEEAGLVLKRERLPIAALYWESTDTYTVFYIARVERYVPMPAGYETTGRVTFSFETARQMVAKLEGEGLRSRLLEWAEEAASRLP</sequence>
<evidence type="ECO:0000259" key="2">
    <source>
        <dbReference type="PROSITE" id="PS51462"/>
    </source>
</evidence>
<dbReference type="GO" id="GO:0016787">
    <property type="term" value="F:hydrolase activity"/>
    <property type="evidence" value="ECO:0007669"/>
    <property type="project" value="UniProtKB-KW"/>
</dbReference>
<feature type="domain" description="Nudix hydrolase" evidence="2">
    <location>
        <begin position="13"/>
        <end position="135"/>
    </location>
</feature>
<dbReference type="InterPro" id="IPR020084">
    <property type="entry name" value="NUDIX_hydrolase_CS"/>
</dbReference>
<reference evidence="3 4" key="1">
    <citation type="journal article" date="2007" name="Int. J. Syst. Evol. Microbiol.">
        <title>Paenibacillus ginsengarvi sp. nov., isolated from soil from ginseng cultivation.</title>
        <authorList>
            <person name="Yoon M.H."/>
            <person name="Ten L.N."/>
            <person name="Im W.T."/>
        </authorList>
    </citation>
    <scope>NUCLEOTIDE SEQUENCE [LARGE SCALE GENOMIC DNA]</scope>
    <source>
        <strain evidence="3 4">KCTC 13059</strain>
    </source>
</reference>
<dbReference type="OrthoDB" id="2890244at2"/>
<organism evidence="3 4">
    <name type="scientific">Paenibacillus ginsengarvi</name>
    <dbReference type="NCBI Taxonomy" id="400777"/>
    <lineage>
        <taxon>Bacteria</taxon>
        <taxon>Bacillati</taxon>
        <taxon>Bacillota</taxon>
        <taxon>Bacilli</taxon>
        <taxon>Bacillales</taxon>
        <taxon>Paenibacillaceae</taxon>
        <taxon>Paenibacillus</taxon>
    </lineage>
</organism>
<evidence type="ECO:0000313" key="4">
    <source>
        <dbReference type="Proteomes" id="UP000282311"/>
    </source>
</evidence>
<keyword evidence="4" id="KW-1185">Reference proteome</keyword>
<evidence type="ECO:0000256" key="1">
    <source>
        <dbReference type="ARBA" id="ARBA00022801"/>
    </source>
</evidence>
<dbReference type="EMBL" id="RBAH01000012">
    <property type="protein sequence ID" value="RKN82147.1"/>
    <property type="molecule type" value="Genomic_DNA"/>
</dbReference>
<dbReference type="InterPro" id="IPR015797">
    <property type="entry name" value="NUDIX_hydrolase-like_dom_sf"/>
</dbReference>
<dbReference type="PROSITE" id="PS51462">
    <property type="entry name" value="NUDIX"/>
    <property type="match status" value="1"/>
</dbReference>
<dbReference type="Pfam" id="PF00293">
    <property type="entry name" value="NUDIX"/>
    <property type="match status" value="1"/>
</dbReference>
<dbReference type="InterPro" id="IPR000086">
    <property type="entry name" value="NUDIX_hydrolase_dom"/>
</dbReference>
<dbReference type="SUPFAM" id="SSF55811">
    <property type="entry name" value="Nudix"/>
    <property type="match status" value="1"/>
</dbReference>
<name>A0A3B0CEK5_9BACL</name>
<dbReference type="RefSeq" id="WP_120748530.1">
    <property type="nucleotide sequence ID" value="NZ_RBAH01000012.1"/>
</dbReference>
<gene>
    <name evidence="3" type="ORF">D7M11_17480</name>
</gene>
<evidence type="ECO:0000313" key="3">
    <source>
        <dbReference type="EMBL" id="RKN82147.1"/>
    </source>
</evidence>
<dbReference type="Gene3D" id="3.90.79.10">
    <property type="entry name" value="Nucleoside Triphosphate Pyrophosphohydrolase"/>
    <property type="match status" value="1"/>
</dbReference>
<dbReference type="PROSITE" id="PS00893">
    <property type="entry name" value="NUDIX_BOX"/>
    <property type="match status" value="1"/>
</dbReference>
<protein>
    <submittedName>
        <fullName evidence="3">NUDIX hydrolase</fullName>
    </submittedName>
</protein>
<comment type="caution">
    <text evidence="3">The sequence shown here is derived from an EMBL/GenBank/DDBJ whole genome shotgun (WGS) entry which is preliminary data.</text>
</comment>
<dbReference type="AlphaFoldDB" id="A0A3B0CEK5"/>
<accession>A0A3B0CEK5</accession>
<dbReference type="Proteomes" id="UP000282311">
    <property type="component" value="Unassembled WGS sequence"/>
</dbReference>
<keyword evidence="1 3" id="KW-0378">Hydrolase</keyword>
<proteinExistence type="predicted"/>